<keyword evidence="7" id="KW-1185">Reference proteome</keyword>
<organism evidence="6 7">
    <name type="scientific">Vreelandella vilamensis</name>
    <dbReference type="NCBI Taxonomy" id="531309"/>
    <lineage>
        <taxon>Bacteria</taxon>
        <taxon>Pseudomonadati</taxon>
        <taxon>Pseudomonadota</taxon>
        <taxon>Gammaproteobacteria</taxon>
        <taxon>Oceanospirillales</taxon>
        <taxon>Halomonadaceae</taxon>
        <taxon>Vreelandella</taxon>
    </lineage>
</organism>
<comment type="caution">
    <text evidence="6">The sequence shown here is derived from an EMBL/GenBank/DDBJ whole genome shotgun (WGS) entry which is preliminary data.</text>
</comment>
<proteinExistence type="inferred from homology"/>
<evidence type="ECO:0000256" key="1">
    <source>
        <dbReference type="ARBA" id="ARBA00009477"/>
    </source>
</evidence>
<dbReference type="NCBIfam" id="TIGR01730">
    <property type="entry name" value="RND_mfp"/>
    <property type="match status" value="1"/>
</dbReference>
<keyword evidence="3" id="KW-0812">Transmembrane</keyword>
<dbReference type="Pfam" id="PF25967">
    <property type="entry name" value="RND-MFP_C"/>
    <property type="match status" value="1"/>
</dbReference>
<dbReference type="SUPFAM" id="SSF111369">
    <property type="entry name" value="HlyD-like secretion proteins"/>
    <property type="match status" value="1"/>
</dbReference>
<sequence length="397" mass="42299">MSDTPNKRWKIWLSAAIVLISLIALAVWAVLSRKAELATAPGFTASPVAVHTVAAETGTLSLGLDYLAEAEATHTAEISTKVIETVQEVAVDEGDRVAAGGLLVRLDTSEIDARLNGVAADIRKASAEREAEQANQEALTYSVDHWTREVSRLRQLRNQRAVSQADLDAARNQLNQIEGQLEVSRQQLKALRAGLDALRARQEQLKSQRANYVLNAPFAGTVTARTIDPGDESAPGKMLIRLESLQTMRLVFGVPEEDRPSVEAGRTVDFFLSGTSHQATVNRINPALDAAGLARAEVDLAEGMALPPGAEIPVTVALPSLKAVLIPAGALAGGGEEPTVYVVIDGKAQARSVSVRRRDNKGQVAVSGVQSGEQVIVSPYLGWTRLSDGVSVTEIGQ</sequence>
<evidence type="ECO:0000259" key="5">
    <source>
        <dbReference type="Pfam" id="PF25973"/>
    </source>
</evidence>
<evidence type="ECO:0000313" key="7">
    <source>
        <dbReference type="Proteomes" id="UP001254564"/>
    </source>
</evidence>
<keyword evidence="2" id="KW-0175">Coiled coil</keyword>
<dbReference type="Gene3D" id="2.40.420.20">
    <property type="match status" value="1"/>
</dbReference>
<keyword evidence="3" id="KW-0472">Membrane</keyword>
<dbReference type="Pfam" id="PF25973">
    <property type="entry name" value="BSH_CzcB"/>
    <property type="match status" value="1"/>
</dbReference>
<dbReference type="Gene3D" id="1.10.287.470">
    <property type="entry name" value="Helix hairpin bin"/>
    <property type="match status" value="1"/>
</dbReference>
<comment type="similarity">
    <text evidence="1">Belongs to the membrane fusion protein (MFP) (TC 8.A.1) family.</text>
</comment>
<dbReference type="PANTHER" id="PTHR30469">
    <property type="entry name" value="MULTIDRUG RESISTANCE PROTEIN MDTA"/>
    <property type="match status" value="1"/>
</dbReference>
<reference evidence="6 7" key="1">
    <citation type="submission" date="2023-04" db="EMBL/GenBank/DDBJ databases">
        <title>A long-awaited taxogenomic arrangement of the family Halomonadaceae.</title>
        <authorList>
            <person name="De La Haba R."/>
            <person name="Chuvochina M."/>
            <person name="Wittouck S."/>
            <person name="Arahal D.R."/>
            <person name="Sanchez-Porro C."/>
            <person name="Hugenholtz P."/>
            <person name="Ventosa A."/>
        </authorList>
    </citation>
    <scope>NUCLEOTIDE SEQUENCE [LARGE SCALE GENOMIC DNA]</scope>
    <source>
        <strain evidence="6 7">DSM 21020</strain>
    </source>
</reference>
<dbReference type="Gene3D" id="2.40.50.100">
    <property type="match status" value="1"/>
</dbReference>
<dbReference type="Proteomes" id="UP001254564">
    <property type="component" value="Unassembled WGS sequence"/>
</dbReference>
<dbReference type="InterPro" id="IPR058647">
    <property type="entry name" value="BSH_CzcB-like"/>
</dbReference>
<feature type="domain" description="Multidrug resistance protein MdtA-like C-terminal permuted SH3" evidence="4">
    <location>
        <begin position="323"/>
        <end position="378"/>
    </location>
</feature>
<dbReference type="EMBL" id="JARWAN010000003">
    <property type="protein sequence ID" value="MDR5897863.1"/>
    <property type="molecule type" value="Genomic_DNA"/>
</dbReference>
<feature type="transmembrane region" description="Helical" evidence="3">
    <location>
        <begin position="12"/>
        <end position="31"/>
    </location>
</feature>
<feature type="domain" description="CzcB-like barrel-sandwich hybrid" evidence="5">
    <location>
        <begin position="75"/>
        <end position="232"/>
    </location>
</feature>
<evidence type="ECO:0000256" key="3">
    <source>
        <dbReference type="SAM" id="Phobius"/>
    </source>
</evidence>
<dbReference type="InterPro" id="IPR058627">
    <property type="entry name" value="MdtA-like_C"/>
</dbReference>
<gene>
    <name evidence="6" type="ORF">QC823_02480</name>
</gene>
<evidence type="ECO:0000313" key="6">
    <source>
        <dbReference type="EMBL" id="MDR5897863.1"/>
    </source>
</evidence>
<feature type="coiled-coil region" evidence="2">
    <location>
        <begin position="124"/>
        <end position="215"/>
    </location>
</feature>
<evidence type="ECO:0000259" key="4">
    <source>
        <dbReference type="Pfam" id="PF25967"/>
    </source>
</evidence>
<name>A0ABU1H0P0_9GAMM</name>
<dbReference type="Gene3D" id="2.40.30.170">
    <property type="match status" value="1"/>
</dbReference>
<dbReference type="RefSeq" id="WP_309654786.1">
    <property type="nucleotide sequence ID" value="NZ_JARWAN010000003.1"/>
</dbReference>
<dbReference type="InterPro" id="IPR006143">
    <property type="entry name" value="RND_pump_MFP"/>
</dbReference>
<dbReference type="PANTHER" id="PTHR30469:SF15">
    <property type="entry name" value="HLYD FAMILY OF SECRETION PROTEINS"/>
    <property type="match status" value="1"/>
</dbReference>
<protein>
    <submittedName>
        <fullName evidence="6">Efflux RND transporter periplasmic adaptor subunit</fullName>
    </submittedName>
</protein>
<keyword evidence="3" id="KW-1133">Transmembrane helix</keyword>
<evidence type="ECO:0000256" key="2">
    <source>
        <dbReference type="SAM" id="Coils"/>
    </source>
</evidence>
<accession>A0ABU1H0P0</accession>